<feature type="compositionally biased region" description="Acidic residues" evidence="1">
    <location>
        <begin position="776"/>
        <end position="795"/>
    </location>
</feature>
<evidence type="ECO:0000313" key="3">
    <source>
        <dbReference type="Proteomes" id="UP000078561"/>
    </source>
</evidence>
<feature type="region of interest" description="Disordered" evidence="1">
    <location>
        <begin position="380"/>
        <end position="408"/>
    </location>
</feature>
<protein>
    <recommendedName>
        <fullName evidence="4">Arrestin C-terminal-like domain-containing protein</fullName>
    </recommendedName>
</protein>
<dbReference type="InterPro" id="IPR014752">
    <property type="entry name" value="Arrestin-like_C"/>
</dbReference>
<name>A0A168PK29_ABSGL</name>
<dbReference type="OrthoDB" id="2333384at2759"/>
<dbReference type="Proteomes" id="UP000078561">
    <property type="component" value="Unassembled WGS sequence"/>
</dbReference>
<feature type="region of interest" description="Disordered" evidence="1">
    <location>
        <begin position="226"/>
        <end position="247"/>
    </location>
</feature>
<feature type="compositionally biased region" description="Polar residues" evidence="1">
    <location>
        <begin position="380"/>
        <end position="399"/>
    </location>
</feature>
<feature type="compositionally biased region" description="Polar residues" evidence="1">
    <location>
        <begin position="648"/>
        <end position="659"/>
    </location>
</feature>
<gene>
    <name evidence="2" type="primary">ABSGL_08336.1 scaffold 10076</name>
</gene>
<feature type="compositionally biased region" description="Low complexity" evidence="1">
    <location>
        <begin position="625"/>
        <end position="647"/>
    </location>
</feature>
<dbReference type="EMBL" id="LT553919">
    <property type="protein sequence ID" value="SAM02535.1"/>
    <property type="molecule type" value="Genomic_DNA"/>
</dbReference>
<dbReference type="InParanoid" id="A0A168PK29"/>
<keyword evidence="3" id="KW-1185">Reference proteome</keyword>
<feature type="compositionally biased region" description="Polar residues" evidence="1">
    <location>
        <begin position="499"/>
        <end position="526"/>
    </location>
</feature>
<dbReference type="AlphaFoldDB" id="A0A168PK29"/>
<accession>A0A168PK29</accession>
<organism evidence="2">
    <name type="scientific">Absidia glauca</name>
    <name type="common">Pin mould</name>
    <dbReference type="NCBI Taxonomy" id="4829"/>
    <lineage>
        <taxon>Eukaryota</taxon>
        <taxon>Fungi</taxon>
        <taxon>Fungi incertae sedis</taxon>
        <taxon>Mucoromycota</taxon>
        <taxon>Mucoromycotina</taxon>
        <taxon>Mucoromycetes</taxon>
        <taxon>Mucorales</taxon>
        <taxon>Cunninghamellaceae</taxon>
        <taxon>Absidia</taxon>
    </lineage>
</organism>
<feature type="compositionally biased region" description="Basic and acidic residues" evidence="1">
    <location>
        <begin position="605"/>
        <end position="615"/>
    </location>
</feature>
<sequence length="832" mass="91697">MKDGFKSITIEPFNGYLDFQGPINAQQSTGNMVLKGDIHLELTKAVNVKKATLRFIGSSRVCHHNTLDTVDISTPILPKLKTHLFSSTTTLGPGEVILPWEMEILNIYPCSVMIKRVTVSYKIELTISLGLNRTVTAEYPIVLKRHMLPCLEVAPLVPTKLYTKTISTKFHYEIEAPRIVCISQKNIALAVKLLSIGTQKRVLSIRTQVIQVELCRCNTLPKTDADMTKFKSRQSPSSGKKGESNKYAKYSKRTTPAIIHTLDETQAMSSNRPLLVRHPLGEYLTLGMESPLAAIYHQLEITFQFGAKFEDIRAKVPIMIVSAGPSQPPIKSRTTVTKQQSEPVPLPLYPFEKMPLTEPLLVMDETRIDRNISKYTTNTISNAPSFRAPTPSSSNSDVATTMEEDEEDDEEEGMHNLMEMVAGHPIANDSPISVAEPTDLNINTPPLQLRRARSALDISTTIPTNSITKDYVQEKEAATTHHMLQLPPQQARHQRQQQSIAPQQNRSTSTTPLNDITPSQQRQAPVNTLKIPLGMWPRPGTQVPAQWRRRSTSQPFPPTTTTIADSSPPPPPRPLKDAKRNLNLTITTGKSTLQHAAKATQRIPTADRQRQKDVVGNDGPLLGASESSASFSSSSSSSYIDSSSNSSNYEPHSRPNSPTFAPAPGLPSSISLRPQTANPVALLEESFVLSPGSSLASTPIASHHRGFIQGSRRPASDLRSVASSVLDPDEDIMAMMNTMEIQYRREQQQSLERHYTYADLPPLPTPTTVSYADNDSSSDDDDGESDMHDDDDDTSESGNYPPIAASPLPPLPPDEQEPVCLCPKHGVVVTRR</sequence>
<dbReference type="Gene3D" id="2.60.40.640">
    <property type="match status" value="1"/>
</dbReference>
<evidence type="ECO:0008006" key="4">
    <source>
        <dbReference type="Google" id="ProtNLM"/>
    </source>
</evidence>
<feature type="region of interest" description="Disordered" evidence="1">
    <location>
        <begin position="486"/>
        <end position="672"/>
    </location>
</feature>
<dbReference type="STRING" id="4829.A0A168PK29"/>
<feature type="region of interest" description="Disordered" evidence="1">
    <location>
        <begin position="757"/>
        <end position="832"/>
    </location>
</feature>
<feature type="compositionally biased region" description="Polar residues" evidence="1">
    <location>
        <begin position="582"/>
        <end position="594"/>
    </location>
</feature>
<evidence type="ECO:0000313" key="2">
    <source>
        <dbReference type="EMBL" id="SAM02535.1"/>
    </source>
</evidence>
<evidence type="ECO:0000256" key="1">
    <source>
        <dbReference type="SAM" id="MobiDB-lite"/>
    </source>
</evidence>
<proteinExistence type="predicted"/>
<reference evidence="2" key="1">
    <citation type="submission" date="2016-04" db="EMBL/GenBank/DDBJ databases">
        <authorList>
            <person name="Evans L.H."/>
            <person name="Alamgir A."/>
            <person name="Owens N."/>
            <person name="Weber N.D."/>
            <person name="Virtaneva K."/>
            <person name="Barbian K."/>
            <person name="Babar A."/>
            <person name="Rosenke K."/>
        </authorList>
    </citation>
    <scope>NUCLEOTIDE SEQUENCE [LARGE SCALE GENOMIC DNA]</scope>
    <source>
        <strain evidence="2">CBS 101.48</strain>
    </source>
</reference>